<reference evidence="1 2" key="1">
    <citation type="submission" date="2017-11" db="EMBL/GenBank/DDBJ databases">
        <title>Complete genome of a free-living desiccation-tolerant cyanobacterium and its photosynthetic adaptation to extreme terrestrial habitat.</title>
        <authorList>
            <person name="Shang J."/>
        </authorList>
    </citation>
    <scope>NUCLEOTIDE SEQUENCE [LARGE SCALE GENOMIC DNA]</scope>
    <source>
        <strain evidence="1 2">CCNUN1</strain>
    </source>
</reference>
<dbReference type="AlphaFoldDB" id="A0A2K8SJG8"/>
<protein>
    <submittedName>
        <fullName evidence="1">Uncharacterized protein</fullName>
    </submittedName>
</protein>
<evidence type="ECO:0000313" key="2">
    <source>
        <dbReference type="Proteomes" id="UP000232003"/>
    </source>
</evidence>
<keyword evidence="2" id="KW-1185">Reference proteome</keyword>
<dbReference type="Proteomes" id="UP000232003">
    <property type="component" value="Chromosome"/>
</dbReference>
<sequence>MVSVIDKGRSPGNSFYYFEKLMGISISKFYLVRIIGESLVNNIITSNYWYFVSSCFIS</sequence>
<proteinExistence type="predicted"/>
<organism evidence="1 2">
    <name type="scientific">Nostoc flagelliforme CCNUN1</name>
    <dbReference type="NCBI Taxonomy" id="2038116"/>
    <lineage>
        <taxon>Bacteria</taxon>
        <taxon>Bacillati</taxon>
        <taxon>Cyanobacteriota</taxon>
        <taxon>Cyanophyceae</taxon>
        <taxon>Nostocales</taxon>
        <taxon>Nostocaceae</taxon>
        <taxon>Nostoc</taxon>
    </lineage>
</organism>
<dbReference type="KEGG" id="nfl:COO91_01370"/>
<accession>A0A2K8SJG8</accession>
<gene>
    <name evidence="1" type="ORF">COO91_01370</name>
</gene>
<name>A0A2K8SJG8_9NOSO</name>
<dbReference type="EMBL" id="CP024785">
    <property type="protein sequence ID" value="AUB35490.1"/>
    <property type="molecule type" value="Genomic_DNA"/>
</dbReference>
<evidence type="ECO:0000313" key="1">
    <source>
        <dbReference type="EMBL" id="AUB35490.1"/>
    </source>
</evidence>